<protein>
    <submittedName>
        <fullName evidence="2">Uncharacterized protein</fullName>
    </submittedName>
</protein>
<keyword evidence="3" id="KW-1185">Reference proteome</keyword>
<dbReference type="OrthoDB" id="17931at2"/>
<evidence type="ECO:0000313" key="3">
    <source>
        <dbReference type="Proteomes" id="UP000078162"/>
    </source>
</evidence>
<accession>A0A1A9HTB5</accession>
<name>A0A1A9HTB5_9CHLA</name>
<feature type="region of interest" description="Disordered" evidence="1">
    <location>
        <begin position="226"/>
        <end position="245"/>
    </location>
</feature>
<proteinExistence type="predicted"/>
<dbReference type="PATRIC" id="fig|1806891.3.peg.51"/>
<dbReference type="RefSeq" id="WP_066481225.1">
    <property type="nucleotide sequence ID" value="NZ_CP014639.1"/>
</dbReference>
<feature type="region of interest" description="Disordered" evidence="1">
    <location>
        <begin position="398"/>
        <end position="418"/>
    </location>
</feature>
<dbReference type="Proteomes" id="UP000078162">
    <property type="component" value="Chromosome"/>
</dbReference>
<reference evidence="2 3" key="1">
    <citation type="submission" date="2016-03" db="EMBL/GenBank/DDBJ databases">
        <title>Culture-independent genomics supports pathogen discovery for uncultivable bacteria within the genus Chlamydia.</title>
        <authorList>
            <person name="Taylor-Brown A."/>
            <person name="Bachmann N.L."/>
            <person name="Borel N."/>
            <person name="Polkinghorne A."/>
        </authorList>
    </citation>
    <scope>NUCLEOTIDE SEQUENCE [LARGE SCALE GENOMIC DNA]</scope>
    <source>
        <strain evidence="2 3">2742-308</strain>
    </source>
</reference>
<dbReference type="AlphaFoldDB" id="A0A1A9HTB5"/>
<evidence type="ECO:0000256" key="1">
    <source>
        <dbReference type="SAM" id="MobiDB-lite"/>
    </source>
</evidence>
<organism evidence="2 3">
    <name type="scientific">Candidatus Chlamydia sanziniae</name>
    <dbReference type="NCBI Taxonomy" id="1806891"/>
    <lineage>
        <taxon>Bacteria</taxon>
        <taxon>Pseudomonadati</taxon>
        <taxon>Chlamydiota</taxon>
        <taxon>Chlamydiia</taxon>
        <taxon>Chlamydiales</taxon>
        <taxon>Chlamydiaceae</taxon>
        <taxon>Chlamydia/Chlamydophila group</taxon>
        <taxon>Chlamydia</taxon>
    </lineage>
</organism>
<dbReference type="EMBL" id="CP014639">
    <property type="protein sequence ID" value="ANH78228.1"/>
    <property type="molecule type" value="Genomic_DNA"/>
</dbReference>
<evidence type="ECO:0000313" key="2">
    <source>
        <dbReference type="EMBL" id="ANH78228.1"/>
    </source>
</evidence>
<gene>
    <name evidence="2" type="ORF">Cs308_0052</name>
</gene>
<sequence length="441" mass="48389">MSCGFPNLDCYYREQHDNNPEQVENIPLQPVTQQPKSRTREFGFSLGETTLLDIISGGGKILSNLLNSNQVQRTGRYCDDTCSPWCEETCPRGLNWLWHCCCICLLNPPMLPDEDSLALYLQSLREKFGPICLYQALCKCSGICEKVQAEGRPLSDSEKNQLENACQQAQGNLKSLVSKNMGNTLTELLSDSGKAPNPDSPLVSAVRQAEISPRPGEPPVCWILQPPSPGEGEPTAPTSVPDISPSHYNPDCRSTCKLNPRKLEKNLSHLQVTCLYDPSYQGPLGHVGAKSVVATLLKALVALIHDHTDLFTIPGVGLSLELNVFNSLLLLCLLIQGYLPLDPLSGETPFDPDDLNNPWTKVLNQLIMKLKISDKIKTGRGGSLESLVADCGFSSTDHSDGATLGPTPKSDDNDNNDVCWNPQEQERLLQQAIKTQHIFLG</sequence>
<dbReference type="KEGG" id="csaz:Cs308_0052"/>